<sequence length="214" mass="24698">MREEIFPLFNEEETQEAVKEEPPKLILKPLPTELKRIVYLKSSGDPKKAIGWKISDLKGINPLACTHHIYMEEEAKPVHQPQRRLNPHMKRWCELKCLSYFRKPNVVIRKDHFPLPFIDQVLESVLGNPFYCFLGWLLREKCHFMVPQGIVLGHIISSQGIEVDKAKVELIVKLPSANNYQRKMIDVNGVLEELKLLLTTTPIVELPTGNCPLK</sequence>
<accession>A0A438C4M5</accession>
<dbReference type="EMBL" id="QGNW01002544">
    <property type="protein sequence ID" value="RVW18204.1"/>
    <property type="molecule type" value="Genomic_DNA"/>
</dbReference>
<reference evidence="1 2" key="1">
    <citation type="journal article" date="2018" name="PLoS Genet.">
        <title>Population sequencing reveals clonal diversity and ancestral inbreeding in the grapevine cultivar Chardonnay.</title>
        <authorList>
            <person name="Roach M.J."/>
            <person name="Johnson D.L."/>
            <person name="Bohlmann J."/>
            <person name="van Vuuren H.J."/>
            <person name="Jones S.J."/>
            <person name="Pretorius I.S."/>
            <person name="Schmidt S.A."/>
            <person name="Borneman A.R."/>
        </authorList>
    </citation>
    <scope>NUCLEOTIDE SEQUENCE [LARGE SCALE GENOMIC DNA]</scope>
    <source>
        <strain evidence="2">cv. Chardonnay</strain>
        <tissue evidence="1">Leaf</tissue>
    </source>
</reference>
<dbReference type="SUPFAM" id="SSF56672">
    <property type="entry name" value="DNA/RNA polymerases"/>
    <property type="match status" value="1"/>
</dbReference>
<dbReference type="AlphaFoldDB" id="A0A438C4M5"/>
<evidence type="ECO:0000313" key="2">
    <source>
        <dbReference type="Proteomes" id="UP000288805"/>
    </source>
</evidence>
<protein>
    <recommendedName>
        <fullName evidence="3">Retrovirus-related Pol polyprotein from transposon opus</fullName>
    </recommendedName>
</protein>
<dbReference type="InterPro" id="IPR043502">
    <property type="entry name" value="DNA/RNA_pol_sf"/>
</dbReference>
<evidence type="ECO:0000313" key="1">
    <source>
        <dbReference type="EMBL" id="RVW18204.1"/>
    </source>
</evidence>
<proteinExistence type="predicted"/>
<gene>
    <name evidence="1" type="ORF">CK203_106148</name>
</gene>
<dbReference type="Proteomes" id="UP000288805">
    <property type="component" value="Unassembled WGS sequence"/>
</dbReference>
<evidence type="ECO:0008006" key="3">
    <source>
        <dbReference type="Google" id="ProtNLM"/>
    </source>
</evidence>
<name>A0A438C4M5_VITVI</name>
<organism evidence="1 2">
    <name type="scientific">Vitis vinifera</name>
    <name type="common">Grape</name>
    <dbReference type="NCBI Taxonomy" id="29760"/>
    <lineage>
        <taxon>Eukaryota</taxon>
        <taxon>Viridiplantae</taxon>
        <taxon>Streptophyta</taxon>
        <taxon>Embryophyta</taxon>
        <taxon>Tracheophyta</taxon>
        <taxon>Spermatophyta</taxon>
        <taxon>Magnoliopsida</taxon>
        <taxon>eudicotyledons</taxon>
        <taxon>Gunneridae</taxon>
        <taxon>Pentapetalae</taxon>
        <taxon>rosids</taxon>
        <taxon>Vitales</taxon>
        <taxon>Vitaceae</taxon>
        <taxon>Viteae</taxon>
        <taxon>Vitis</taxon>
    </lineage>
</organism>
<comment type="caution">
    <text evidence="1">The sequence shown here is derived from an EMBL/GenBank/DDBJ whole genome shotgun (WGS) entry which is preliminary data.</text>
</comment>